<feature type="transmembrane region" description="Helical" evidence="2">
    <location>
        <begin position="715"/>
        <end position="737"/>
    </location>
</feature>
<protein>
    <recommendedName>
        <fullName evidence="8">Calcineurin-like phosphoesterase domain-containing protein</fullName>
    </recommendedName>
</protein>
<proteinExistence type="predicted"/>
<dbReference type="EMBL" id="JADGIZ020000078">
    <property type="protein sequence ID" value="KAL2912057.1"/>
    <property type="molecule type" value="Genomic_DNA"/>
</dbReference>
<dbReference type="Pfam" id="PF24394">
    <property type="entry name" value="TMEM62_C"/>
    <property type="match status" value="1"/>
</dbReference>
<keyword evidence="7" id="KW-1185">Reference proteome</keyword>
<feature type="transmembrane region" description="Helical" evidence="2">
    <location>
        <begin position="646"/>
        <end position="674"/>
    </location>
</feature>
<dbReference type="InterPro" id="IPR004843">
    <property type="entry name" value="Calcineurin-like_PHP"/>
</dbReference>
<dbReference type="InterPro" id="IPR056229">
    <property type="entry name" value="Ig_TMM62"/>
</dbReference>
<evidence type="ECO:0000256" key="1">
    <source>
        <dbReference type="SAM" id="MobiDB-lite"/>
    </source>
</evidence>
<evidence type="ECO:0000259" key="4">
    <source>
        <dbReference type="Pfam" id="PF24384"/>
    </source>
</evidence>
<feature type="domain" description="TMEM62 Ig-like" evidence="4">
    <location>
        <begin position="355"/>
        <end position="474"/>
    </location>
</feature>
<organism evidence="6 7">
    <name type="scientific">Polyrhizophydium stewartii</name>
    <dbReference type="NCBI Taxonomy" id="2732419"/>
    <lineage>
        <taxon>Eukaryota</taxon>
        <taxon>Fungi</taxon>
        <taxon>Fungi incertae sedis</taxon>
        <taxon>Chytridiomycota</taxon>
        <taxon>Chytridiomycota incertae sedis</taxon>
        <taxon>Chytridiomycetes</taxon>
        <taxon>Rhizophydiales</taxon>
        <taxon>Rhizophydiales incertae sedis</taxon>
        <taxon>Polyrhizophydium</taxon>
    </lineage>
</organism>
<dbReference type="Proteomes" id="UP001527925">
    <property type="component" value="Unassembled WGS sequence"/>
</dbReference>
<gene>
    <name evidence="6" type="ORF">HK105_208486</name>
</gene>
<feature type="transmembrane region" description="Helical" evidence="2">
    <location>
        <begin position="686"/>
        <end position="703"/>
    </location>
</feature>
<evidence type="ECO:0000313" key="6">
    <source>
        <dbReference type="EMBL" id="KAL2912057.1"/>
    </source>
</evidence>
<comment type="caution">
    <text evidence="6">The sequence shown here is derived from an EMBL/GenBank/DDBJ whole genome shotgun (WGS) entry which is preliminary data.</text>
</comment>
<keyword evidence="2" id="KW-0472">Membrane</keyword>
<reference evidence="6 7" key="1">
    <citation type="submission" date="2023-09" db="EMBL/GenBank/DDBJ databases">
        <title>Pangenome analysis of Batrachochytrium dendrobatidis and related Chytrids.</title>
        <authorList>
            <person name="Yacoub M.N."/>
            <person name="Stajich J.E."/>
            <person name="James T.Y."/>
        </authorList>
    </citation>
    <scope>NUCLEOTIDE SEQUENCE [LARGE SCALE GENOMIC DNA]</scope>
    <source>
        <strain evidence="6 7">JEL0888</strain>
    </source>
</reference>
<feature type="domain" description="Calcineurin-like phosphoesterase" evidence="3">
    <location>
        <begin position="73"/>
        <end position="285"/>
    </location>
</feature>
<dbReference type="PANTHER" id="PTHR14795">
    <property type="entry name" value="HELICASE RELATED"/>
    <property type="match status" value="1"/>
</dbReference>
<feature type="transmembrane region" description="Helical" evidence="2">
    <location>
        <begin position="589"/>
        <end position="607"/>
    </location>
</feature>
<evidence type="ECO:0000256" key="2">
    <source>
        <dbReference type="SAM" id="Phobius"/>
    </source>
</evidence>
<dbReference type="Pfam" id="PF00149">
    <property type="entry name" value="Metallophos"/>
    <property type="match status" value="1"/>
</dbReference>
<name>A0ABR4MXN3_9FUNG</name>
<evidence type="ECO:0000259" key="3">
    <source>
        <dbReference type="Pfam" id="PF00149"/>
    </source>
</evidence>
<feature type="domain" description="TMEM62 C-terminal" evidence="5">
    <location>
        <begin position="505"/>
        <end position="663"/>
    </location>
</feature>
<dbReference type="InterPro" id="IPR056230">
    <property type="entry name" value="TMEM62_C"/>
</dbReference>
<evidence type="ECO:0008006" key="8">
    <source>
        <dbReference type="Google" id="ProtNLM"/>
    </source>
</evidence>
<evidence type="ECO:0000313" key="7">
    <source>
        <dbReference type="Proteomes" id="UP001527925"/>
    </source>
</evidence>
<feature type="transmembrane region" description="Helical" evidence="2">
    <location>
        <begin position="501"/>
        <end position="528"/>
    </location>
</feature>
<dbReference type="InterPro" id="IPR029052">
    <property type="entry name" value="Metallo-depent_PP-like"/>
</dbReference>
<evidence type="ECO:0000259" key="5">
    <source>
        <dbReference type="Pfam" id="PF24394"/>
    </source>
</evidence>
<sequence>MPSDPRRLALTMVVLVALALAALRGGLYLYDASMADLRARTAPLGADASAVLATPPQRSRSSAGFSDSADNVMHFMQVSDLHVSRFRAKGGIAHLGHFLQHEMNLIGPDLVLATGDLTDAKSKSTLNSQQHREEWVAYHTMLEDSGVLKRQQGRFWWDQRGNHDCFNIPSFASSENMFRTLSAVKQEGYAFHLRKPFGVYSFIAVDACPEAGATRPINFFGYLDTKDMDFLASQILVGQQQAHNHTFVMSHYPTSTMLFGETSDGLSFWDISHHISVWLCGHLHKLAGGLGETMYAFQDNHFLELELADLKSHATYRIVVVDHDLVSFLDLPLFTPVLPIPHQSPFVPQTYIRGRPPIVLVTNPKDGRFVLEGREPVEMIRRSRHIRVFVWSERPIERVQASIDGDVLLAEATYRGRGKPWKSLADEDPHLPLWTIPWSPVVYDDDHEHTLIATAWDSAGASTNYTVVFRVDGQRIAEMDTGVGGAIIGFPFGLLFKDLFVIGYLFVSIGFLLIPKLFVLATQILGTYDTLRRTASQRLVERDTEAQEYLTMARLATPSERLHHTLSDFAFTTRATFFRFCEMATYPSLFYPLFLFNLYLLVGPWFVGEFVPSAPADSGRRYGWMMVYGIWFQDGTWTPLLDNWLFAFYGIVYSVLPLEMYLSFCCTSPALLYAPTNPRHFRPIHRRWYVHLMVVVSLMYHLGDSLGMATFYGPISAFVSPAKTWLTLWAAAVLWAWRKGPHGTPAHGYAEVAGDEPGKAAAGSGPQHVPGVRMRRAASGGGA</sequence>
<dbReference type="Pfam" id="PF24384">
    <property type="entry name" value="Ig_TMM62"/>
    <property type="match status" value="1"/>
</dbReference>
<dbReference type="SUPFAM" id="SSF56300">
    <property type="entry name" value="Metallo-dependent phosphatases"/>
    <property type="match status" value="1"/>
</dbReference>
<keyword evidence="2" id="KW-0812">Transmembrane</keyword>
<accession>A0ABR4MXN3</accession>
<dbReference type="Gene3D" id="3.60.21.10">
    <property type="match status" value="1"/>
</dbReference>
<keyword evidence="2" id="KW-1133">Transmembrane helix</keyword>
<feature type="region of interest" description="Disordered" evidence="1">
    <location>
        <begin position="755"/>
        <end position="783"/>
    </location>
</feature>
<dbReference type="PANTHER" id="PTHR14795:SF0">
    <property type="entry name" value="TRANSMEMBRANE PROTEIN 62"/>
    <property type="match status" value="1"/>
</dbReference>